<keyword evidence="2" id="KW-0808">Transferase</keyword>
<sequence length="97" mass="11039">MARCEGNALRRISHKVEFGVCVLQAYWGCAIGRHLLQASVRWADANGIARITLNVLETNTKAIQLYEQFGFEMEGVLRKDKRLSDGRYYNTVVMGRC</sequence>
<evidence type="ECO:0000313" key="2">
    <source>
        <dbReference type="EMBL" id="MBB6678679.1"/>
    </source>
</evidence>
<comment type="caution">
    <text evidence="2">The sequence shown here is derived from an EMBL/GenBank/DDBJ whole genome shotgun (WGS) entry which is preliminary data.</text>
</comment>
<evidence type="ECO:0000259" key="1">
    <source>
        <dbReference type="PROSITE" id="PS51186"/>
    </source>
</evidence>
<dbReference type="SUPFAM" id="SSF55729">
    <property type="entry name" value="Acyl-CoA N-acyltransferases (Nat)"/>
    <property type="match status" value="1"/>
</dbReference>
<proteinExistence type="predicted"/>
<dbReference type="PANTHER" id="PTHR43415">
    <property type="entry name" value="SPERMIDINE N(1)-ACETYLTRANSFERASE"/>
    <property type="match status" value="1"/>
</dbReference>
<evidence type="ECO:0000313" key="3">
    <source>
        <dbReference type="Proteomes" id="UP000574133"/>
    </source>
</evidence>
<gene>
    <name evidence="2" type="ORF">H4Q31_15420</name>
</gene>
<keyword evidence="3" id="KW-1185">Reference proteome</keyword>
<dbReference type="GO" id="GO:0016747">
    <property type="term" value="F:acyltransferase activity, transferring groups other than amino-acyl groups"/>
    <property type="evidence" value="ECO:0007669"/>
    <property type="project" value="InterPro"/>
</dbReference>
<feature type="domain" description="N-acetyltransferase" evidence="1">
    <location>
        <begin position="1"/>
        <end position="90"/>
    </location>
</feature>
<dbReference type="PROSITE" id="PS51186">
    <property type="entry name" value="GNAT"/>
    <property type="match status" value="1"/>
</dbReference>
<accession>A0A841TFD7</accession>
<dbReference type="AlphaFoldDB" id="A0A841TFD7"/>
<dbReference type="PANTHER" id="PTHR43415:SF3">
    <property type="entry name" value="GNAT-FAMILY ACETYLTRANSFERASE"/>
    <property type="match status" value="1"/>
</dbReference>
<dbReference type="Pfam" id="PF00583">
    <property type="entry name" value="Acetyltransf_1"/>
    <property type="match status" value="1"/>
</dbReference>
<dbReference type="InterPro" id="IPR000182">
    <property type="entry name" value="GNAT_dom"/>
</dbReference>
<dbReference type="InterPro" id="IPR016181">
    <property type="entry name" value="Acyl_CoA_acyltransferase"/>
</dbReference>
<protein>
    <submittedName>
        <fullName evidence="2">GNAT family N-acetyltransferase</fullName>
    </submittedName>
</protein>
<organism evidence="2 3">
    <name type="scientific">Cohnella lubricantis</name>
    <dbReference type="NCBI Taxonomy" id="2163172"/>
    <lineage>
        <taxon>Bacteria</taxon>
        <taxon>Bacillati</taxon>
        <taxon>Bacillota</taxon>
        <taxon>Bacilli</taxon>
        <taxon>Bacillales</taxon>
        <taxon>Paenibacillaceae</taxon>
        <taxon>Cohnella</taxon>
    </lineage>
</organism>
<dbReference type="CDD" id="cd04301">
    <property type="entry name" value="NAT_SF"/>
    <property type="match status" value="1"/>
</dbReference>
<reference evidence="2 3" key="1">
    <citation type="submission" date="2020-08" db="EMBL/GenBank/DDBJ databases">
        <title>Cohnella phylogeny.</title>
        <authorList>
            <person name="Dunlap C."/>
        </authorList>
    </citation>
    <scope>NUCLEOTIDE SEQUENCE [LARGE SCALE GENOMIC DNA]</scope>
    <source>
        <strain evidence="2 3">DSM 103658</strain>
    </source>
</reference>
<dbReference type="EMBL" id="JACJVN010000058">
    <property type="protein sequence ID" value="MBB6678679.1"/>
    <property type="molecule type" value="Genomic_DNA"/>
</dbReference>
<dbReference type="Gene3D" id="3.40.630.30">
    <property type="match status" value="1"/>
</dbReference>
<name>A0A841TFD7_9BACL</name>
<dbReference type="Proteomes" id="UP000574133">
    <property type="component" value="Unassembled WGS sequence"/>
</dbReference>